<reference evidence="3 6" key="2">
    <citation type="submission" date="2023-08" db="EMBL/GenBank/DDBJ databases">
        <title>Bioegradation of LLDPE and BLDPE plastic by marine bacteria from coast plastic debris.</title>
        <authorList>
            <person name="Rong Z."/>
        </authorList>
    </citation>
    <scope>NUCLEOTIDE SEQUENCE [LARGE SCALE GENOMIC DNA]</scope>
    <source>
        <strain evidence="3 6">Z-2</strain>
    </source>
</reference>
<dbReference type="RefSeq" id="WP_074853844.1">
    <property type="nucleotide sequence ID" value="NZ_FNLM01000036.1"/>
</dbReference>
<organism evidence="4 5">
    <name type="scientific">Gordonia westfalica</name>
    <dbReference type="NCBI Taxonomy" id="158898"/>
    <lineage>
        <taxon>Bacteria</taxon>
        <taxon>Bacillati</taxon>
        <taxon>Actinomycetota</taxon>
        <taxon>Actinomycetes</taxon>
        <taxon>Mycobacteriales</taxon>
        <taxon>Gordoniaceae</taxon>
        <taxon>Gordonia</taxon>
    </lineage>
</organism>
<dbReference type="SUPFAM" id="SSF55920">
    <property type="entry name" value="Creatinase/aminopeptidase"/>
    <property type="match status" value="1"/>
</dbReference>
<keyword evidence="6" id="KW-1185">Reference proteome</keyword>
<dbReference type="OrthoDB" id="9761809at2"/>
<dbReference type="Pfam" id="PF01321">
    <property type="entry name" value="Creatinase_N"/>
    <property type="match status" value="1"/>
</dbReference>
<dbReference type="STRING" id="158898.SAMN04488548_136457"/>
<evidence type="ECO:0000259" key="2">
    <source>
        <dbReference type="Pfam" id="PF01321"/>
    </source>
</evidence>
<dbReference type="EMBL" id="FNLM01000036">
    <property type="protein sequence ID" value="SDU80986.1"/>
    <property type="molecule type" value="Genomic_DNA"/>
</dbReference>
<name>A0A1H2LKS5_9ACTN</name>
<sequence>MYLGTQLFTDSEYEQRLTKVRELMDRQGLSAIIVTDPANIFYLIGYNAWSFYTPQMLFVPIEGDMVFYAREMDAHGAHRTTWLPEEQIVGYPESYVHRPHVHPFDWVAWSLRQRHAIAPASRGGSVGLEMDSHFFSPKAYRALHNAIPEWKLVDNFELVNWVRSVKSEAEVQLMRQAGMVCSEAMRAAIDTIDVGVRQCDAAAAISQAQITGTPDYGGDYPAIVPMMPTGAAADTPHLTWHQGTFTEDEAVVVELTGAHSRYHCPLARTVSLGTPNKDLDYVAKATAEGLNNVLEAIKPGVATRELASTWNWTLAKYGLEKPSRLGYSIGIGYPPDWGERTISIRSEDETILETNMTFHIVCGMWMDNYGFELSESVRVSPTGVECFTSFPRELIQK</sequence>
<dbReference type="SUPFAM" id="SSF53092">
    <property type="entry name" value="Creatinase/prolidase N-terminal domain"/>
    <property type="match status" value="1"/>
</dbReference>
<protein>
    <submittedName>
        <fullName evidence="3">M24 family metallopeptidase</fullName>
    </submittedName>
    <submittedName>
        <fullName evidence="4">Xaa-Pro dipeptidase</fullName>
    </submittedName>
</protein>
<feature type="domain" description="Peptidase M24" evidence="1">
    <location>
        <begin position="173"/>
        <end position="379"/>
    </location>
</feature>
<evidence type="ECO:0000259" key="1">
    <source>
        <dbReference type="Pfam" id="PF00557"/>
    </source>
</evidence>
<reference evidence="4 5" key="1">
    <citation type="submission" date="2016-10" db="EMBL/GenBank/DDBJ databases">
        <authorList>
            <person name="de Groot N.N."/>
        </authorList>
    </citation>
    <scope>NUCLEOTIDE SEQUENCE [LARGE SCALE GENOMIC DNA]</scope>
    <source>
        <strain evidence="4 5">DSM 44215</strain>
    </source>
</reference>
<accession>A0A1H2LKS5</accession>
<proteinExistence type="predicted"/>
<dbReference type="CDD" id="cd01066">
    <property type="entry name" value="APP_MetAP"/>
    <property type="match status" value="1"/>
</dbReference>
<dbReference type="Pfam" id="PF00557">
    <property type="entry name" value="Peptidase_M24"/>
    <property type="match status" value="1"/>
</dbReference>
<dbReference type="PANTHER" id="PTHR46112">
    <property type="entry name" value="AMINOPEPTIDASE"/>
    <property type="match status" value="1"/>
</dbReference>
<evidence type="ECO:0000313" key="5">
    <source>
        <dbReference type="Proteomes" id="UP000183180"/>
    </source>
</evidence>
<evidence type="ECO:0000313" key="4">
    <source>
        <dbReference type="EMBL" id="SDU80986.1"/>
    </source>
</evidence>
<dbReference type="InterPro" id="IPR000587">
    <property type="entry name" value="Creatinase_N"/>
</dbReference>
<feature type="domain" description="Creatinase N-terminal" evidence="2">
    <location>
        <begin position="16"/>
        <end position="165"/>
    </location>
</feature>
<dbReference type="InterPro" id="IPR000994">
    <property type="entry name" value="Pept_M24"/>
</dbReference>
<dbReference type="EMBL" id="JAVLUS010000003">
    <property type="protein sequence ID" value="MDS1113012.1"/>
    <property type="molecule type" value="Genomic_DNA"/>
</dbReference>
<dbReference type="AlphaFoldDB" id="A0A1H2LKS5"/>
<dbReference type="PANTHER" id="PTHR46112:SF2">
    <property type="entry name" value="XAA-PRO AMINOPEPTIDASE P-RELATED"/>
    <property type="match status" value="1"/>
</dbReference>
<evidence type="ECO:0000313" key="6">
    <source>
        <dbReference type="Proteomes" id="UP001265083"/>
    </source>
</evidence>
<dbReference type="InterPro" id="IPR050659">
    <property type="entry name" value="Peptidase_M24B"/>
</dbReference>
<dbReference type="Proteomes" id="UP000183180">
    <property type="component" value="Unassembled WGS sequence"/>
</dbReference>
<dbReference type="Proteomes" id="UP001265083">
    <property type="component" value="Unassembled WGS sequence"/>
</dbReference>
<dbReference type="Gene3D" id="3.40.350.10">
    <property type="entry name" value="Creatinase/prolidase N-terminal domain"/>
    <property type="match status" value="1"/>
</dbReference>
<dbReference type="InterPro" id="IPR036005">
    <property type="entry name" value="Creatinase/aminopeptidase-like"/>
</dbReference>
<dbReference type="InterPro" id="IPR029149">
    <property type="entry name" value="Creatin/AminoP/Spt16_N"/>
</dbReference>
<dbReference type="Gene3D" id="3.90.230.10">
    <property type="entry name" value="Creatinase/methionine aminopeptidase superfamily"/>
    <property type="match status" value="1"/>
</dbReference>
<gene>
    <name evidence="3" type="ORF">RD149_04460</name>
    <name evidence="4" type="ORF">SAMN04488548_136457</name>
</gene>
<evidence type="ECO:0000313" key="3">
    <source>
        <dbReference type="EMBL" id="MDS1113012.1"/>
    </source>
</evidence>